<dbReference type="Proteomes" id="UP000198623">
    <property type="component" value="Unassembled WGS sequence"/>
</dbReference>
<dbReference type="AlphaFoldDB" id="A0A1I2PFB0"/>
<feature type="transmembrane region" description="Helical" evidence="1">
    <location>
        <begin position="12"/>
        <end position="33"/>
    </location>
</feature>
<accession>A0A1I2PFB0</accession>
<proteinExistence type="predicted"/>
<evidence type="ECO:0008006" key="4">
    <source>
        <dbReference type="Google" id="ProtNLM"/>
    </source>
</evidence>
<dbReference type="RefSeq" id="WP_177201101.1">
    <property type="nucleotide sequence ID" value="NZ_FOOU01000003.1"/>
</dbReference>
<evidence type="ECO:0000313" key="3">
    <source>
        <dbReference type="Proteomes" id="UP000198623"/>
    </source>
</evidence>
<protein>
    <recommendedName>
        <fullName evidence="4">DUF3149 domain-containing protein</fullName>
    </recommendedName>
</protein>
<dbReference type="EMBL" id="FOOU01000003">
    <property type="protein sequence ID" value="SFG13829.1"/>
    <property type="molecule type" value="Genomic_DNA"/>
</dbReference>
<keyword evidence="1" id="KW-0472">Membrane</keyword>
<sequence>MFGVDKYNLISIAPSVAVIAVCVALVFVGIGVLKKVIAQDAEKAAASDAK</sequence>
<keyword evidence="1" id="KW-0812">Transmembrane</keyword>
<keyword evidence="3" id="KW-1185">Reference proteome</keyword>
<reference evidence="3" key="1">
    <citation type="submission" date="2016-10" db="EMBL/GenBank/DDBJ databases">
        <authorList>
            <person name="Varghese N."/>
            <person name="Submissions S."/>
        </authorList>
    </citation>
    <scope>NUCLEOTIDE SEQUENCE [LARGE SCALE GENOMIC DNA]</scope>
    <source>
        <strain evidence="3">CGMCC 1.10971</strain>
    </source>
</reference>
<organism evidence="2 3">
    <name type="scientific">Neptunomonas qingdaonensis</name>
    <dbReference type="NCBI Taxonomy" id="1045558"/>
    <lineage>
        <taxon>Bacteria</taxon>
        <taxon>Pseudomonadati</taxon>
        <taxon>Pseudomonadota</taxon>
        <taxon>Gammaproteobacteria</taxon>
        <taxon>Oceanospirillales</taxon>
        <taxon>Oceanospirillaceae</taxon>
        <taxon>Neptunomonas</taxon>
    </lineage>
</organism>
<name>A0A1I2PFB0_9GAMM</name>
<evidence type="ECO:0000313" key="2">
    <source>
        <dbReference type="EMBL" id="SFG13829.1"/>
    </source>
</evidence>
<keyword evidence="1" id="KW-1133">Transmembrane helix</keyword>
<evidence type="ECO:0000256" key="1">
    <source>
        <dbReference type="SAM" id="Phobius"/>
    </source>
</evidence>
<gene>
    <name evidence="2" type="ORF">SAMN05216175_103387</name>
</gene>